<dbReference type="GO" id="GO:0042026">
    <property type="term" value="P:protein refolding"/>
    <property type="evidence" value="ECO:0007669"/>
    <property type="project" value="TreeGrafter"/>
</dbReference>
<comment type="PTM">
    <text evidence="6">Under oxidizing conditions two disulfide bonds are formed involving the reactive cysteines. Under reducing conditions zinc is bound to the reactive cysteines and the protein is inactive.</text>
</comment>
<dbReference type="NCBIfam" id="NF001033">
    <property type="entry name" value="PRK00114.1"/>
    <property type="match status" value="1"/>
</dbReference>
<comment type="function">
    <text evidence="6">Redox regulated molecular chaperone. Protects both thermally unfolding and oxidatively damaged proteins from irreversible aggregation. Plays an important role in the bacterial defense system toward oxidative stress.</text>
</comment>
<keyword evidence="2 6" id="KW-0862">Zinc</keyword>
<feature type="disulfide bond" description="Redox-active" evidence="6">
    <location>
        <begin position="239"/>
        <end position="241"/>
    </location>
</feature>
<dbReference type="Gene3D" id="3.55.30.10">
    <property type="entry name" value="Hsp33 domain"/>
    <property type="match status" value="1"/>
</dbReference>
<dbReference type="EMBL" id="CP034671">
    <property type="protein sequence ID" value="QFZ92979.2"/>
    <property type="molecule type" value="Genomic_DNA"/>
</dbReference>
<evidence type="ECO:0000256" key="4">
    <source>
        <dbReference type="ARBA" id="ARBA00023186"/>
    </source>
</evidence>
<dbReference type="Gene3D" id="3.90.1280.10">
    <property type="entry name" value="HSP33 redox switch-like"/>
    <property type="match status" value="1"/>
</dbReference>
<name>A0AAT9K023_SYNEL</name>
<feature type="disulfide bond" description="Redox-active" evidence="6">
    <location>
        <begin position="272"/>
        <end position="275"/>
    </location>
</feature>
<dbReference type="CDD" id="cd00498">
    <property type="entry name" value="Hsp33"/>
    <property type="match status" value="1"/>
</dbReference>
<evidence type="ECO:0000256" key="6">
    <source>
        <dbReference type="HAMAP-Rule" id="MF_00117"/>
    </source>
</evidence>
<proteinExistence type="inferred from homology"/>
<dbReference type="SUPFAM" id="SSF64397">
    <property type="entry name" value="Hsp33 domain"/>
    <property type="match status" value="1"/>
</dbReference>
<dbReference type="PANTHER" id="PTHR30111">
    <property type="entry name" value="33 KDA CHAPERONIN"/>
    <property type="match status" value="1"/>
</dbReference>
<comment type="similarity">
    <text evidence="6">Belongs to the HSP33 family.</text>
</comment>
<dbReference type="InterPro" id="IPR016154">
    <property type="entry name" value="Heat_shock_Hsp33_C"/>
</dbReference>
<dbReference type="GO" id="GO:0051082">
    <property type="term" value="F:unfolded protein binding"/>
    <property type="evidence" value="ECO:0007669"/>
    <property type="project" value="UniProtKB-UniRule"/>
</dbReference>
<comment type="subcellular location">
    <subcellularLocation>
        <location evidence="6">Cytoplasm</location>
    </subcellularLocation>
</comment>
<keyword evidence="1 6" id="KW-0963">Cytoplasm</keyword>
<evidence type="ECO:0000256" key="3">
    <source>
        <dbReference type="ARBA" id="ARBA00023157"/>
    </source>
</evidence>
<dbReference type="GO" id="GO:0044183">
    <property type="term" value="F:protein folding chaperone"/>
    <property type="evidence" value="ECO:0007669"/>
    <property type="project" value="TreeGrafter"/>
</dbReference>
<dbReference type="HAMAP" id="MF_00117">
    <property type="entry name" value="HslO"/>
    <property type="match status" value="1"/>
</dbReference>
<dbReference type="RefSeq" id="WP_208678128.1">
    <property type="nucleotide sequence ID" value="NZ_CP034671.2"/>
</dbReference>
<dbReference type="InterPro" id="IPR000397">
    <property type="entry name" value="Heat_shock_Hsp33"/>
</dbReference>
<keyword evidence="4 6" id="KW-0143">Chaperone</keyword>
<sequence>MADQLIRATAASGGIRAVGVITTDLTAEAQRKHGLSFVATTALGRSMAAGLLLASSMKKEGSRVNLRIRSAGPLGGLMVDAGLDGTVRGYVEHPAIEIEPNANGLPDVGRAIGPGYLHVMRDVGYGQPYTSTVELVNGEIGDDVAYYLASSEQTPSAIMLGVYLDRQGVEAAGGLLIQVLPQAARDPALVSLLESRISHLKGFTQLLQSGKDLPEILHDLLGDLDLTILAEPRSLRFFCPCTHQRMLGALKIFGAPELRDMIAKDQGAEATCEFCSEVYQASVEELEGLISDLETAA</sequence>
<evidence type="ECO:0000313" key="7">
    <source>
        <dbReference type="EMBL" id="QFZ92979.2"/>
    </source>
</evidence>
<dbReference type="PANTHER" id="PTHR30111:SF1">
    <property type="entry name" value="33 KDA CHAPERONIN"/>
    <property type="match status" value="1"/>
</dbReference>
<protein>
    <recommendedName>
        <fullName evidence="6">33 kDa chaperonin</fullName>
    </recommendedName>
    <alternativeName>
        <fullName evidence="6">Heat shock protein 33 homolog</fullName>
        <shortName evidence="6">HSP33</shortName>
    </alternativeName>
</protein>
<accession>A0AAT9K023</accession>
<dbReference type="GO" id="GO:0005737">
    <property type="term" value="C:cytoplasm"/>
    <property type="evidence" value="ECO:0007669"/>
    <property type="project" value="UniProtKB-SubCell"/>
</dbReference>
<keyword evidence="3 6" id="KW-1015">Disulfide bond</keyword>
<dbReference type="AlphaFoldDB" id="A0AAT9K023"/>
<dbReference type="SUPFAM" id="SSF118352">
    <property type="entry name" value="HSP33 redox switch-like"/>
    <property type="match status" value="1"/>
</dbReference>
<evidence type="ECO:0000256" key="1">
    <source>
        <dbReference type="ARBA" id="ARBA00022490"/>
    </source>
</evidence>
<gene>
    <name evidence="6 7" type="primary">hslO</name>
    <name evidence="7" type="ORF">EKO22_12230</name>
</gene>
<evidence type="ECO:0000256" key="2">
    <source>
        <dbReference type="ARBA" id="ARBA00022833"/>
    </source>
</evidence>
<dbReference type="PIRSF" id="PIRSF005261">
    <property type="entry name" value="Heat_shock_Hsp33"/>
    <property type="match status" value="1"/>
</dbReference>
<organism evidence="7">
    <name type="scientific">Synechococcus elongatus PCC 11802</name>
    <dbReference type="NCBI Taxonomy" id="2283154"/>
    <lineage>
        <taxon>Bacteria</taxon>
        <taxon>Bacillati</taxon>
        <taxon>Cyanobacteriota</taxon>
        <taxon>Cyanophyceae</taxon>
        <taxon>Synechococcales</taxon>
        <taxon>Synechococcaceae</taxon>
        <taxon>Synechococcus</taxon>
    </lineage>
</organism>
<keyword evidence="5 6" id="KW-0676">Redox-active center</keyword>
<evidence type="ECO:0000256" key="5">
    <source>
        <dbReference type="ARBA" id="ARBA00023284"/>
    </source>
</evidence>
<dbReference type="Pfam" id="PF01430">
    <property type="entry name" value="HSP33"/>
    <property type="match status" value="1"/>
</dbReference>
<dbReference type="InterPro" id="IPR016153">
    <property type="entry name" value="Heat_shock_Hsp33_N"/>
</dbReference>
<reference evidence="7" key="1">
    <citation type="submission" date="2024-01" db="EMBL/GenBank/DDBJ databases">
        <title>Synechococcus elongatus PCC 11802, a close yet different native of Synechococcus elongatus PCC 11801.</title>
        <authorList>
            <person name="Jaiswal D."/>
            <person name="Sengupta A."/>
            <person name="Sengupta S."/>
            <person name="Pakrasi H.B."/>
            <person name="Wangikar P."/>
        </authorList>
    </citation>
    <scope>NUCLEOTIDE SEQUENCE</scope>
    <source>
        <strain evidence="7">PCC 11802</strain>
    </source>
</reference>